<evidence type="ECO:0000313" key="2">
    <source>
        <dbReference type="EMBL" id="VDL57815.1"/>
    </source>
</evidence>
<feature type="region of interest" description="Disordered" evidence="1">
    <location>
        <begin position="1"/>
        <end position="25"/>
    </location>
</feature>
<dbReference type="AlphaFoldDB" id="A0A0R3SKN4"/>
<gene>
    <name evidence="2" type="ORF">HDID_LOCUS5497</name>
</gene>
<evidence type="ECO:0000313" key="3">
    <source>
        <dbReference type="Proteomes" id="UP000274504"/>
    </source>
</evidence>
<dbReference type="Proteomes" id="UP000274504">
    <property type="component" value="Unassembled WGS sequence"/>
</dbReference>
<organism evidence="4">
    <name type="scientific">Hymenolepis diminuta</name>
    <name type="common">Rat tapeworm</name>
    <dbReference type="NCBI Taxonomy" id="6216"/>
    <lineage>
        <taxon>Eukaryota</taxon>
        <taxon>Metazoa</taxon>
        <taxon>Spiralia</taxon>
        <taxon>Lophotrochozoa</taxon>
        <taxon>Platyhelminthes</taxon>
        <taxon>Cestoda</taxon>
        <taxon>Eucestoda</taxon>
        <taxon>Cyclophyllidea</taxon>
        <taxon>Hymenolepididae</taxon>
        <taxon>Hymenolepis</taxon>
    </lineage>
</organism>
<sequence>IEEHNGNKNDADAPEVPLEEDTANGEEVDCARKIEANGIVEERFSDKMCAYGIVKLKEIL</sequence>
<dbReference type="WBParaSite" id="HDID_0000549901-mRNA-1">
    <property type="protein sequence ID" value="HDID_0000549901-mRNA-1"/>
    <property type="gene ID" value="HDID_0000549901"/>
</dbReference>
<accession>A0A0R3SKN4</accession>
<reference evidence="2 3" key="2">
    <citation type="submission" date="2018-11" db="EMBL/GenBank/DDBJ databases">
        <authorList>
            <consortium name="Pathogen Informatics"/>
        </authorList>
    </citation>
    <scope>NUCLEOTIDE SEQUENCE [LARGE SCALE GENOMIC DNA]</scope>
</reference>
<evidence type="ECO:0000313" key="4">
    <source>
        <dbReference type="WBParaSite" id="HDID_0000549901-mRNA-1"/>
    </source>
</evidence>
<proteinExistence type="predicted"/>
<feature type="compositionally biased region" description="Basic and acidic residues" evidence="1">
    <location>
        <begin position="1"/>
        <end position="11"/>
    </location>
</feature>
<reference evidence="4" key="1">
    <citation type="submission" date="2017-02" db="UniProtKB">
        <authorList>
            <consortium name="WormBaseParasite"/>
        </authorList>
    </citation>
    <scope>IDENTIFICATION</scope>
</reference>
<evidence type="ECO:0000256" key="1">
    <source>
        <dbReference type="SAM" id="MobiDB-lite"/>
    </source>
</evidence>
<dbReference type="EMBL" id="UYSG01002895">
    <property type="protein sequence ID" value="VDL57815.1"/>
    <property type="molecule type" value="Genomic_DNA"/>
</dbReference>
<name>A0A0R3SKN4_HYMDI</name>
<protein>
    <submittedName>
        <fullName evidence="4">Reverse transcriptase domain-containing protein</fullName>
    </submittedName>
</protein>